<feature type="compositionally biased region" description="Low complexity" evidence="1">
    <location>
        <begin position="171"/>
        <end position="186"/>
    </location>
</feature>
<evidence type="ECO:0000313" key="2">
    <source>
        <dbReference type="EMBL" id="VEL37050.1"/>
    </source>
</evidence>
<dbReference type="Proteomes" id="UP000784294">
    <property type="component" value="Unassembled WGS sequence"/>
</dbReference>
<reference evidence="2" key="1">
    <citation type="submission" date="2018-11" db="EMBL/GenBank/DDBJ databases">
        <authorList>
            <consortium name="Pathogen Informatics"/>
        </authorList>
    </citation>
    <scope>NUCLEOTIDE SEQUENCE</scope>
</reference>
<feature type="compositionally biased region" description="Pro residues" evidence="1">
    <location>
        <begin position="161"/>
        <end position="170"/>
    </location>
</feature>
<evidence type="ECO:0000313" key="3">
    <source>
        <dbReference type="Proteomes" id="UP000784294"/>
    </source>
</evidence>
<dbReference type="EMBL" id="CAAALY010253861">
    <property type="protein sequence ID" value="VEL37050.1"/>
    <property type="molecule type" value="Genomic_DNA"/>
</dbReference>
<comment type="caution">
    <text evidence="2">The sequence shown here is derived from an EMBL/GenBank/DDBJ whole genome shotgun (WGS) entry which is preliminary data.</text>
</comment>
<keyword evidence="3" id="KW-1185">Reference proteome</keyword>
<gene>
    <name evidence="2" type="ORF">PXEA_LOCUS30490</name>
</gene>
<feature type="compositionally biased region" description="Pro residues" evidence="1">
    <location>
        <begin position="142"/>
        <end position="151"/>
    </location>
</feature>
<proteinExistence type="predicted"/>
<organism evidence="2 3">
    <name type="scientific">Protopolystoma xenopodis</name>
    <dbReference type="NCBI Taxonomy" id="117903"/>
    <lineage>
        <taxon>Eukaryota</taxon>
        <taxon>Metazoa</taxon>
        <taxon>Spiralia</taxon>
        <taxon>Lophotrochozoa</taxon>
        <taxon>Platyhelminthes</taxon>
        <taxon>Monogenea</taxon>
        <taxon>Polyopisthocotylea</taxon>
        <taxon>Polystomatidea</taxon>
        <taxon>Polystomatidae</taxon>
        <taxon>Protopolystoma</taxon>
    </lineage>
</organism>
<feature type="region of interest" description="Disordered" evidence="1">
    <location>
        <begin position="136"/>
        <end position="199"/>
    </location>
</feature>
<name>A0A3S5B8N0_9PLAT</name>
<dbReference type="OrthoDB" id="504170at2759"/>
<protein>
    <submittedName>
        <fullName evidence="2">Uncharacterized protein</fullName>
    </submittedName>
</protein>
<accession>A0A3S5B8N0</accession>
<dbReference type="AlphaFoldDB" id="A0A3S5B8N0"/>
<evidence type="ECO:0000256" key="1">
    <source>
        <dbReference type="SAM" id="MobiDB-lite"/>
    </source>
</evidence>
<sequence>MHRSGASGNWRIYQDGYISYLEFHRLGNPGVMQIRALAKNQLGEAAADAVLTIEPQLDFRPELKHVEPENPFKKLIALRRVECSPELKNKMNRPKAQAINLRKVERASEWKGREATDAEVAETEALYSLVQSRLRTSRSSLPPSPAPPAPQALPVVRSQPPARPQPPPQQQQPQQQIQYQPVAQPQQQPPLPAPLSQPQPAQVTTVMGVSIIIGKYSFGQINLCFIVEYIFCNNYYKSPSIG</sequence>
<feature type="compositionally biased region" description="Pro residues" evidence="1">
    <location>
        <begin position="187"/>
        <end position="197"/>
    </location>
</feature>